<evidence type="ECO:0000256" key="14">
    <source>
        <dbReference type="ARBA" id="ARBA00023004"/>
    </source>
</evidence>
<keyword evidence="12" id="KW-0418">Kinase</keyword>
<protein>
    <recommendedName>
        <fullName evidence="5">Oxygen sensor histidine kinase NreB</fullName>
        <ecNumber evidence="4">2.7.13.3</ecNumber>
    </recommendedName>
    <alternativeName>
        <fullName evidence="18">Nitrogen regulation protein B</fullName>
    </alternativeName>
</protein>
<dbReference type="GO" id="GO:0005524">
    <property type="term" value="F:ATP binding"/>
    <property type="evidence" value="ECO:0007669"/>
    <property type="project" value="UniProtKB-KW"/>
</dbReference>
<evidence type="ECO:0000256" key="6">
    <source>
        <dbReference type="ARBA" id="ARBA00022485"/>
    </source>
</evidence>
<evidence type="ECO:0000256" key="2">
    <source>
        <dbReference type="ARBA" id="ARBA00001966"/>
    </source>
</evidence>
<keyword evidence="6" id="KW-0004">4Fe-4S</keyword>
<accession>A0A074KWB8</accession>
<dbReference type="PRINTS" id="PR00344">
    <property type="entry name" value="BCTRLSENSOR"/>
</dbReference>
<dbReference type="PANTHER" id="PTHR24421">
    <property type="entry name" value="NITRATE/NITRITE SENSOR PROTEIN NARX-RELATED"/>
    <property type="match status" value="1"/>
</dbReference>
<evidence type="ECO:0000313" key="22">
    <source>
        <dbReference type="EMBL" id="KEO71908.1"/>
    </source>
</evidence>
<dbReference type="PANTHER" id="PTHR24421:SF10">
    <property type="entry name" value="NITRATE_NITRITE SENSOR PROTEIN NARQ"/>
    <property type="match status" value="1"/>
</dbReference>
<evidence type="ECO:0000256" key="20">
    <source>
        <dbReference type="SAM" id="Phobius"/>
    </source>
</evidence>
<dbReference type="PROSITE" id="PS50109">
    <property type="entry name" value="HIS_KIN"/>
    <property type="match status" value="1"/>
</dbReference>
<dbReference type="AlphaFoldDB" id="A0A074KWB8"/>
<reference evidence="22 23" key="1">
    <citation type="submission" date="2014-04" db="EMBL/GenBank/DDBJ databases">
        <title>Characterization and application of a salt tolerant electro-active bacterium.</title>
        <authorList>
            <person name="Yang L."/>
            <person name="Wei S."/>
            <person name="Tay Q.X.M."/>
        </authorList>
    </citation>
    <scope>NUCLEOTIDE SEQUENCE [LARGE SCALE GENOMIC DNA]</scope>
    <source>
        <strain evidence="22 23">LY1</strain>
    </source>
</reference>
<dbReference type="InterPro" id="IPR003594">
    <property type="entry name" value="HATPase_dom"/>
</dbReference>
<keyword evidence="20" id="KW-1133">Transmembrane helix</keyword>
<dbReference type="Gene3D" id="1.25.40.10">
    <property type="entry name" value="Tetratricopeptide repeat domain"/>
    <property type="match status" value="2"/>
</dbReference>
<comment type="catalytic activity">
    <reaction evidence="1">
        <text>ATP + protein L-histidine = ADP + protein N-phospho-L-histidine.</text>
        <dbReference type="EC" id="2.7.13.3"/>
    </reaction>
</comment>
<comment type="subcellular location">
    <subcellularLocation>
        <location evidence="3">Cytoplasm</location>
    </subcellularLocation>
</comment>
<dbReference type="GO" id="GO:0051539">
    <property type="term" value="F:4 iron, 4 sulfur cluster binding"/>
    <property type="evidence" value="ECO:0007669"/>
    <property type="project" value="UniProtKB-KW"/>
</dbReference>
<evidence type="ECO:0000256" key="7">
    <source>
        <dbReference type="ARBA" id="ARBA00022490"/>
    </source>
</evidence>
<keyword evidence="15" id="KW-0902">Two-component regulatory system</keyword>
<dbReference type="InterPro" id="IPR050482">
    <property type="entry name" value="Sensor_HK_TwoCompSys"/>
</dbReference>
<dbReference type="SMART" id="SM00387">
    <property type="entry name" value="HATPase_c"/>
    <property type="match status" value="1"/>
</dbReference>
<comment type="cofactor">
    <cofactor evidence="2">
        <name>[4Fe-4S] cluster</name>
        <dbReference type="ChEBI" id="CHEBI:49883"/>
    </cofactor>
</comment>
<evidence type="ECO:0000256" key="5">
    <source>
        <dbReference type="ARBA" id="ARBA00017322"/>
    </source>
</evidence>
<dbReference type="InterPro" id="IPR011990">
    <property type="entry name" value="TPR-like_helical_dom_sf"/>
</dbReference>
<evidence type="ECO:0000256" key="12">
    <source>
        <dbReference type="ARBA" id="ARBA00022777"/>
    </source>
</evidence>
<evidence type="ECO:0000256" key="1">
    <source>
        <dbReference type="ARBA" id="ARBA00000085"/>
    </source>
</evidence>
<keyword evidence="7" id="KW-0963">Cytoplasm</keyword>
<evidence type="ECO:0000256" key="13">
    <source>
        <dbReference type="ARBA" id="ARBA00022840"/>
    </source>
</evidence>
<dbReference type="OrthoDB" id="9760839at2"/>
<feature type="domain" description="Histidine kinase" evidence="21">
    <location>
        <begin position="470"/>
        <end position="667"/>
    </location>
</feature>
<dbReference type="Pfam" id="PF07730">
    <property type="entry name" value="HisKA_3"/>
    <property type="match status" value="1"/>
</dbReference>
<evidence type="ECO:0000259" key="21">
    <source>
        <dbReference type="PROSITE" id="PS50109"/>
    </source>
</evidence>
<dbReference type="EC" id="2.7.13.3" evidence="4"/>
<evidence type="ECO:0000256" key="16">
    <source>
        <dbReference type="ARBA" id="ARBA00023014"/>
    </source>
</evidence>
<keyword evidence="11" id="KW-0547">Nucleotide-binding</keyword>
<dbReference type="GO" id="GO:0046872">
    <property type="term" value="F:metal ion binding"/>
    <property type="evidence" value="ECO:0007669"/>
    <property type="project" value="UniProtKB-KW"/>
</dbReference>
<evidence type="ECO:0000256" key="17">
    <source>
        <dbReference type="ARBA" id="ARBA00024827"/>
    </source>
</evidence>
<evidence type="ECO:0000313" key="23">
    <source>
        <dbReference type="Proteomes" id="UP000027821"/>
    </source>
</evidence>
<evidence type="ECO:0000256" key="3">
    <source>
        <dbReference type="ARBA" id="ARBA00004496"/>
    </source>
</evidence>
<dbReference type="SUPFAM" id="SSF48452">
    <property type="entry name" value="TPR-like"/>
    <property type="match status" value="2"/>
</dbReference>
<dbReference type="GO" id="GO:0016020">
    <property type="term" value="C:membrane"/>
    <property type="evidence" value="ECO:0007669"/>
    <property type="project" value="InterPro"/>
</dbReference>
<dbReference type="Gene3D" id="1.20.5.1930">
    <property type="match status" value="1"/>
</dbReference>
<feature type="transmembrane region" description="Helical" evidence="20">
    <location>
        <begin position="404"/>
        <end position="427"/>
    </location>
</feature>
<dbReference type="eggNOG" id="COG4585">
    <property type="taxonomic scope" value="Bacteria"/>
</dbReference>
<dbReference type="InterPro" id="IPR036890">
    <property type="entry name" value="HATPase_C_sf"/>
</dbReference>
<evidence type="ECO:0000256" key="15">
    <source>
        <dbReference type="ARBA" id="ARBA00023012"/>
    </source>
</evidence>
<keyword evidence="16" id="KW-0411">Iron-sulfur</keyword>
<proteinExistence type="predicted"/>
<dbReference type="RefSeq" id="WP_035078888.1">
    <property type="nucleotide sequence ID" value="NZ_JMIH01000034.1"/>
</dbReference>
<dbReference type="eggNOG" id="COG0457">
    <property type="taxonomic scope" value="Bacteria"/>
</dbReference>
<dbReference type="EMBL" id="JMIH01000034">
    <property type="protein sequence ID" value="KEO71908.1"/>
    <property type="molecule type" value="Genomic_DNA"/>
</dbReference>
<evidence type="ECO:0000256" key="9">
    <source>
        <dbReference type="ARBA" id="ARBA00022679"/>
    </source>
</evidence>
<keyword evidence="19" id="KW-0175">Coiled coil</keyword>
<organism evidence="22 23">
    <name type="scientific">Anditalea andensis</name>
    <dbReference type="NCBI Taxonomy" id="1048983"/>
    <lineage>
        <taxon>Bacteria</taxon>
        <taxon>Pseudomonadati</taxon>
        <taxon>Bacteroidota</taxon>
        <taxon>Cytophagia</taxon>
        <taxon>Cytophagales</taxon>
        <taxon>Cytophagaceae</taxon>
        <taxon>Anditalea</taxon>
    </lineage>
</organism>
<dbReference type="GO" id="GO:0046983">
    <property type="term" value="F:protein dimerization activity"/>
    <property type="evidence" value="ECO:0007669"/>
    <property type="project" value="InterPro"/>
</dbReference>
<dbReference type="GO" id="GO:0005737">
    <property type="term" value="C:cytoplasm"/>
    <property type="evidence" value="ECO:0007669"/>
    <property type="project" value="UniProtKB-SubCell"/>
</dbReference>
<keyword evidence="8" id="KW-0597">Phosphoprotein</keyword>
<comment type="function">
    <text evidence="17">Member of the two-component regulatory system NreB/NreC involved in the control of dissimilatory nitrate/nitrite reduction in response to oxygen. NreB functions as a direct oxygen sensor histidine kinase which is autophosphorylated, in the absence of oxygen, probably at the conserved histidine residue, and transfers its phosphate group probably to a conserved aspartate residue of NreC. NreB/NreC activates the expression of the nitrate (narGHJI) and nitrite (nir) reductase operons, as well as the putative nitrate transporter gene narT.</text>
</comment>
<evidence type="ECO:0000256" key="11">
    <source>
        <dbReference type="ARBA" id="ARBA00022741"/>
    </source>
</evidence>
<dbReference type="Proteomes" id="UP000027821">
    <property type="component" value="Unassembled WGS sequence"/>
</dbReference>
<dbReference type="Pfam" id="PF02518">
    <property type="entry name" value="HATPase_c"/>
    <property type="match status" value="1"/>
</dbReference>
<keyword evidence="14" id="KW-0408">Iron</keyword>
<feature type="coiled-coil region" evidence="19">
    <location>
        <begin position="369"/>
        <end position="396"/>
    </location>
</feature>
<keyword evidence="10" id="KW-0479">Metal-binding</keyword>
<evidence type="ECO:0000256" key="4">
    <source>
        <dbReference type="ARBA" id="ARBA00012438"/>
    </source>
</evidence>
<dbReference type="InterPro" id="IPR005467">
    <property type="entry name" value="His_kinase_dom"/>
</dbReference>
<evidence type="ECO:0000256" key="10">
    <source>
        <dbReference type="ARBA" id="ARBA00022723"/>
    </source>
</evidence>
<gene>
    <name evidence="22" type="ORF">EL17_20545</name>
</gene>
<keyword evidence="23" id="KW-1185">Reference proteome</keyword>
<dbReference type="GO" id="GO:0000155">
    <property type="term" value="F:phosphorelay sensor kinase activity"/>
    <property type="evidence" value="ECO:0007669"/>
    <property type="project" value="InterPro"/>
</dbReference>
<keyword evidence="20" id="KW-0812">Transmembrane</keyword>
<name>A0A074KWB8_9BACT</name>
<comment type="caution">
    <text evidence="22">The sequence shown here is derived from an EMBL/GenBank/DDBJ whole genome shotgun (WGS) entry which is preliminary data.</text>
</comment>
<evidence type="ECO:0000256" key="19">
    <source>
        <dbReference type="SAM" id="Coils"/>
    </source>
</evidence>
<dbReference type="SUPFAM" id="SSF55874">
    <property type="entry name" value="ATPase domain of HSP90 chaperone/DNA topoisomerase II/histidine kinase"/>
    <property type="match status" value="1"/>
</dbReference>
<keyword evidence="13" id="KW-0067">ATP-binding</keyword>
<dbReference type="CDD" id="cd16917">
    <property type="entry name" value="HATPase_UhpB-NarQ-NarX-like"/>
    <property type="match status" value="1"/>
</dbReference>
<sequence length="667" mass="76287">MKKTIVSVSLYFFVFAAVCQSSPAEIYADSLLNIAENAHSDSLKINGYLELSDFWSDRDTTIAFQYLDIASGLMPAGDKYYEGLVHFYTAGIYFDKVIERGKNEYLEAEQLLKTLDSKAAYRLRARLWNNYGALLQRQDQQDGYIKILLNQAIPMAKMAGDSIIVATNYQNVALVLMNITDYDRADEYYHKAIQALSGFSNAHEEKLTAFVNAAKNGIYSRKFKQAKVYLDSAEVQLNFIPHSLYAPVFYMTSGNYFRHQKMWDESLQMLDTGHRLANEYNDHRSIAAILFEKYNLYKDLGDIKNAKLILMESYRLVNRFDSLHDKKLHLKELSIIDAQLNDFPAAYRWLNEYVIISDSMMQMDSQLKILELEKKYRTVERENEILKLKTDNQQQQLILKESKLVLVLLISVLLIVLIIAVFGWKLYKNNKKTIKQNKLIHQQELRAIKQSGQLTAYNAMLQGQDQERNRIARDLHDGLGGMLAGVKLKLSSIVSNEKQNNSLIQPDMEIYKVIGQLDQSVDELRRIARNMMPESLIYMGLEAALSDLCKSLDSEKTAVVFEAFNLGSNYEQAFQISVYRIVQELLTNALKHANAQSIMVQCSENEDRLYITVEDDGKGFDQNLMEKNTGIGLSNIKNRVQLLQGSVEINSKPNEGTTFSIEIPCSL</sequence>
<dbReference type="Gene3D" id="3.30.565.10">
    <property type="entry name" value="Histidine kinase-like ATPase, C-terminal domain"/>
    <property type="match status" value="1"/>
</dbReference>
<dbReference type="InterPro" id="IPR011712">
    <property type="entry name" value="Sig_transdc_His_kin_sub3_dim/P"/>
</dbReference>
<evidence type="ECO:0000256" key="8">
    <source>
        <dbReference type="ARBA" id="ARBA00022553"/>
    </source>
</evidence>
<keyword evidence="9" id="KW-0808">Transferase</keyword>
<dbReference type="InterPro" id="IPR004358">
    <property type="entry name" value="Sig_transdc_His_kin-like_C"/>
</dbReference>
<dbReference type="STRING" id="1048983.EL17_20545"/>
<keyword evidence="20" id="KW-0472">Membrane</keyword>
<evidence type="ECO:0000256" key="18">
    <source>
        <dbReference type="ARBA" id="ARBA00030800"/>
    </source>
</evidence>